<dbReference type="InterPro" id="IPR023192">
    <property type="entry name" value="TGS-like_dom_sf"/>
</dbReference>
<reference evidence="4" key="1">
    <citation type="submission" date="2020-07" db="EMBL/GenBank/DDBJ databases">
        <title>Huge and variable diversity of episymbiotic CPR bacteria and DPANN archaea in groundwater ecosystems.</title>
        <authorList>
            <person name="He C.Y."/>
            <person name="Keren R."/>
            <person name="Whittaker M."/>
            <person name="Farag I.F."/>
            <person name="Doudna J."/>
            <person name="Cate J.H.D."/>
            <person name="Banfield J.F."/>
        </authorList>
    </citation>
    <scope>NUCLEOTIDE SEQUENCE</scope>
    <source>
        <strain evidence="4">NC_groundwater_17_Pr7_B-0.1um_64_12</strain>
    </source>
</reference>
<dbReference type="PRINTS" id="PR00326">
    <property type="entry name" value="GTP1OBG"/>
</dbReference>
<keyword evidence="2" id="KW-0067">ATP-binding</keyword>
<comment type="caution">
    <text evidence="4">The sequence shown here is derived from an EMBL/GenBank/DDBJ whole genome shotgun (WGS) entry which is preliminary data.</text>
</comment>
<dbReference type="InterPro" id="IPR027417">
    <property type="entry name" value="P-loop_NTPase"/>
</dbReference>
<dbReference type="Pfam" id="PF06071">
    <property type="entry name" value="YchF-GTPase_C"/>
    <property type="match status" value="1"/>
</dbReference>
<dbReference type="InterPro" id="IPR013029">
    <property type="entry name" value="YchF_C"/>
</dbReference>
<dbReference type="SUPFAM" id="SSF81271">
    <property type="entry name" value="TGS-like"/>
    <property type="match status" value="1"/>
</dbReference>
<dbReference type="InterPro" id="IPR012676">
    <property type="entry name" value="TGS-like"/>
</dbReference>
<sequence length="351" mass="37880">MRVGLIGYPVTGKSTLYRAAARGLAKGEVTAVVVPDARFDAIVAQVRPKKATPATVILCDDLESVQGSGKAFSPRLLESARKADLLLHVVRAFDNPVAPYHTSVAPLRDQESLDVELVLNDLQIVENRLERLHKSMAVRSPGSPEYAEKALFERIQSPLGSGTALRAQELSEDDWTIVRNYQFLSGKPMVVAFNVPEAEAASPSAELVARCEALRKIGAPAFCACATLEEEIAMLDAADQPEFLASLGLSEPASAKVIRAVYDALGLITFFTAGDNETRAWPLRRGSRALKAAGTVHTDIARGFIRAEVVHYADYAACGSLDAAYSAGKMSLEGKEYVVRDGDLLHIRNKS</sequence>
<name>A0A931PTX8_FIMGI</name>
<dbReference type="FunFam" id="3.10.20.30:FF:000001">
    <property type="entry name" value="Ribosome-binding ATPase YchF"/>
    <property type="match status" value="1"/>
</dbReference>
<dbReference type="PANTHER" id="PTHR23305:SF18">
    <property type="entry name" value="OBG-TYPE G DOMAIN-CONTAINING PROTEIN"/>
    <property type="match status" value="1"/>
</dbReference>
<keyword evidence="1" id="KW-0547">Nucleotide-binding</keyword>
<dbReference type="Gene3D" id="3.10.20.30">
    <property type="match status" value="1"/>
</dbReference>
<gene>
    <name evidence="4" type="primary">ychF</name>
    <name evidence="4" type="ORF">HYR64_06935</name>
</gene>
<dbReference type="Gene3D" id="1.10.150.300">
    <property type="entry name" value="TGS-like domain"/>
    <property type="match status" value="1"/>
</dbReference>
<dbReference type="SUPFAM" id="SSF52540">
    <property type="entry name" value="P-loop containing nucleoside triphosphate hydrolases"/>
    <property type="match status" value="1"/>
</dbReference>
<protein>
    <submittedName>
        <fullName evidence="4">Redox-regulated ATPase YchF</fullName>
    </submittedName>
</protein>
<accession>A0A931PTX8</accession>
<dbReference type="AlphaFoldDB" id="A0A931PTX8"/>
<dbReference type="Proteomes" id="UP000727962">
    <property type="component" value="Unassembled WGS sequence"/>
</dbReference>
<dbReference type="GO" id="GO:0005737">
    <property type="term" value="C:cytoplasm"/>
    <property type="evidence" value="ECO:0007669"/>
    <property type="project" value="TreeGrafter"/>
</dbReference>
<dbReference type="PANTHER" id="PTHR23305">
    <property type="entry name" value="OBG GTPASE FAMILY"/>
    <property type="match status" value="1"/>
</dbReference>
<proteinExistence type="predicted"/>
<dbReference type="GO" id="GO:0005524">
    <property type="term" value="F:ATP binding"/>
    <property type="evidence" value="ECO:0007669"/>
    <property type="project" value="UniProtKB-KW"/>
</dbReference>
<dbReference type="GO" id="GO:0005525">
    <property type="term" value="F:GTP binding"/>
    <property type="evidence" value="ECO:0007669"/>
    <property type="project" value="InterPro"/>
</dbReference>
<evidence type="ECO:0000256" key="1">
    <source>
        <dbReference type="ARBA" id="ARBA00022741"/>
    </source>
</evidence>
<evidence type="ECO:0000259" key="3">
    <source>
        <dbReference type="Pfam" id="PF06071"/>
    </source>
</evidence>
<organism evidence="4 5">
    <name type="scientific">Fimbriimonas ginsengisoli</name>
    <dbReference type="NCBI Taxonomy" id="1005039"/>
    <lineage>
        <taxon>Bacteria</taxon>
        <taxon>Bacillati</taxon>
        <taxon>Armatimonadota</taxon>
        <taxon>Fimbriimonadia</taxon>
        <taxon>Fimbriimonadales</taxon>
        <taxon>Fimbriimonadaceae</taxon>
        <taxon>Fimbriimonas</taxon>
    </lineage>
</organism>
<evidence type="ECO:0000313" key="4">
    <source>
        <dbReference type="EMBL" id="MBI1756824.1"/>
    </source>
</evidence>
<dbReference type="EMBL" id="JACOSL010000039">
    <property type="protein sequence ID" value="MBI1756824.1"/>
    <property type="molecule type" value="Genomic_DNA"/>
</dbReference>
<evidence type="ECO:0000256" key="2">
    <source>
        <dbReference type="ARBA" id="ARBA00022840"/>
    </source>
</evidence>
<dbReference type="InterPro" id="IPR012675">
    <property type="entry name" value="Beta-grasp_dom_sf"/>
</dbReference>
<dbReference type="InterPro" id="IPR006073">
    <property type="entry name" value="GTP-bd"/>
</dbReference>
<feature type="domain" description="YchF C-terminal" evidence="3">
    <location>
        <begin position="267"/>
        <end position="348"/>
    </location>
</feature>
<dbReference type="Gene3D" id="3.40.50.300">
    <property type="entry name" value="P-loop containing nucleotide triphosphate hydrolases"/>
    <property type="match status" value="1"/>
</dbReference>
<dbReference type="GO" id="GO:0016887">
    <property type="term" value="F:ATP hydrolysis activity"/>
    <property type="evidence" value="ECO:0007669"/>
    <property type="project" value="TreeGrafter"/>
</dbReference>
<evidence type="ECO:0000313" key="5">
    <source>
        <dbReference type="Proteomes" id="UP000727962"/>
    </source>
</evidence>